<gene>
    <name evidence="1" type="ORF">BV22DRAFT_1051387</name>
</gene>
<sequence length="259" mass="29013">MVVSRTTPSRQTRAQASPYNLRPVRSSCPSSSSDSSPSSSSTSLSSPRTSGSGSDTDDSLHHDVRATRFAISKVTDFLEKHVTKERSDFSKEKAKLVKAKNQAEKDRDAIAATLANLKKDIDKFIASKDEAITCSICTMCMERLFTIVECNHTFCYDCLRQWFQSSLSEQLKYRDVPEEHAHPPYTAQTLEFLFQQAFIHVLLYKCPLCRSSVRKRPVEVPLLKDLVAVISTTLGPPKEPAIVNPHLEDDDIWAGVFRA</sequence>
<proteinExistence type="predicted"/>
<dbReference type="EMBL" id="MU266710">
    <property type="protein sequence ID" value="KAH7918970.1"/>
    <property type="molecule type" value="Genomic_DNA"/>
</dbReference>
<evidence type="ECO:0000313" key="2">
    <source>
        <dbReference type="Proteomes" id="UP000790709"/>
    </source>
</evidence>
<evidence type="ECO:0000313" key="1">
    <source>
        <dbReference type="EMBL" id="KAH7918970.1"/>
    </source>
</evidence>
<keyword evidence="2" id="KW-1185">Reference proteome</keyword>
<reference evidence="1" key="1">
    <citation type="journal article" date="2021" name="New Phytol.">
        <title>Evolutionary innovations through gain and loss of genes in the ectomycorrhizal Boletales.</title>
        <authorList>
            <person name="Wu G."/>
            <person name="Miyauchi S."/>
            <person name="Morin E."/>
            <person name="Kuo A."/>
            <person name="Drula E."/>
            <person name="Varga T."/>
            <person name="Kohler A."/>
            <person name="Feng B."/>
            <person name="Cao Y."/>
            <person name="Lipzen A."/>
            <person name="Daum C."/>
            <person name="Hundley H."/>
            <person name="Pangilinan J."/>
            <person name="Johnson J."/>
            <person name="Barry K."/>
            <person name="LaButti K."/>
            <person name="Ng V."/>
            <person name="Ahrendt S."/>
            <person name="Min B."/>
            <person name="Choi I.G."/>
            <person name="Park H."/>
            <person name="Plett J.M."/>
            <person name="Magnuson J."/>
            <person name="Spatafora J.W."/>
            <person name="Nagy L.G."/>
            <person name="Henrissat B."/>
            <person name="Grigoriev I.V."/>
            <person name="Yang Z.L."/>
            <person name="Xu J."/>
            <person name="Martin F.M."/>
        </authorList>
    </citation>
    <scope>NUCLEOTIDE SEQUENCE</scope>
    <source>
        <strain evidence="1">KUC20120723A-06</strain>
    </source>
</reference>
<dbReference type="Proteomes" id="UP000790709">
    <property type="component" value="Unassembled WGS sequence"/>
</dbReference>
<comment type="caution">
    <text evidence="1">The sequence shown here is derived from an EMBL/GenBank/DDBJ whole genome shotgun (WGS) entry which is preliminary data.</text>
</comment>
<protein>
    <submittedName>
        <fullName evidence="1">Uncharacterized protein</fullName>
    </submittedName>
</protein>
<name>A0ACB8AZY0_9AGAM</name>
<accession>A0ACB8AZY0</accession>
<organism evidence="1 2">
    <name type="scientific">Leucogyrophana mollusca</name>
    <dbReference type="NCBI Taxonomy" id="85980"/>
    <lineage>
        <taxon>Eukaryota</taxon>
        <taxon>Fungi</taxon>
        <taxon>Dikarya</taxon>
        <taxon>Basidiomycota</taxon>
        <taxon>Agaricomycotina</taxon>
        <taxon>Agaricomycetes</taxon>
        <taxon>Agaricomycetidae</taxon>
        <taxon>Boletales</taxon>
        <taxon>Boletales incertae sedis</taxon>
        <taxon>Leucogyrophana</taxon>
    </lineage>
</organism>